<dbReference type="InterPro" id="IPR050110">
    <property type="entry name" value="Glyoxalase_II_hydrolase"/>
</dbReference>
<evidence type="ECO:0000256" key="2">
    <source>
        <dbReference type="ARBA" id="ARBA00004963"/>
    </source>
</evidence>
<evidence type="ECO:0000256" key="3">
    <source>
        <dbReference type="ARBA" id="ARBA00006759"/>
    </source>
</evidence>
<dbReference type="Gene3D" id="3.60.15.10">
    <property type="entry name" value="Ribonuclease Z/Hydroxyacylglutathione hydrolase-like"/>
    <property type="match status" value="1"/>
</dbReference>
<dbReference type="NCBIfam" id="TIGR03413">
    <property type="entry name" value="GSH_gloB"/>
    <property type="match status" value="1"/>
</dbReference>
<dbReference type="CDD" id="cd07723">
    <property type="entry name" value="hydroxyacylglutathione_hydrolase_MBL-fold"/>
    <property type="match status" value="1"/>
</dbReference>
<evidence type="ECO:0000256" key="5">
    <source>
        <dbReference type="ARBA" id="ARBA00022801"/>
    </source>
</evidence>
<comment type="similarity">
    <text evidence="3 7">Belongs to the metallo-beta-lactamase superfamily. Glyoxalase II family.</text>
</comment>
<evidence type="ECO:0000256" key="6">
    <source>
        <dbReference type="ARBA" id="ARBA00022833"/>
    </source>
</evidence>
<comment type="catalytic activity">
    <reaction evidence="1 7">
        <text>an S-(2-hydroxyacyl)glutathione + H2O = a 2-hydroxy carboxylate + glutathione + H(+)</text>
        <dbReference type="Rhea" id="RHEA:21864"/>
        <dbReference type="ChEBI" id="CHEBI:15377"/>
        <dbReference type="ChEBI" id="CHEBI:15378"/>
        <dbReference type="ChEBI" id="CHEBI:57925"/>
        <dbReference type="ChEBI" id="CHEBI:58896"/>
        <dbReference type="ChEBI" id="CHEBI:71261"/>
        <dbReference type="EC" id="3.1.2.6"/>
    </reaction>
</comment>
<dbReference type="Proteomes" id="UP001161064">
    <property type="component" value="Unassembled WGS sequence"/>
</dbReference>
<dbReference type="RefSeq" id="WP_284359666.1">
    <property type="nucleotide sequence ID" value="NZ_BPFZ01000005.1"/>
</dbReference>
<dbReference type="InterPro" id="IPR017782">
    <property type="entry name" value="Hydroxyacylglutathione_Hdrlase"/>
</dbReference>
<feature type="binding site" evidence="7">
    <location>
        <position position="59"/>
    </location>
    <ligand>
        <name>Zn(2+)</name>
        <dbReference type="ChEBI" id="CHEBI:29105"/>
        <label>2</label>
    </ligand>
</feature>
<dbReference type="InterPro" id="IPR001279">
    <property type="entry name" value="Metallo-B-lactamas"/>
</dbReference>
<reference evidence="9" key="1">
    <citation type="submission" date="2021-05" db="EMBL/GenBank/DDBJ databases">
        <authorList>
            <person name="Tanabe Y."/>
        </authorList>
    </citation>
    <scope>NUCLEOTIDE SEQUENCE</scope>
    <source>
        <strain evidence="9">BOTRYCO-1</strain>
    </source>
</reference>
<accession>A0ABQ4PVG2</accession>
<dbReference type="InterPro" id="IPR035680">
    <property type="entry name" value="Clx_II_MBL"/>
</dbReference>
<feature type="binding site" evidence="7">
    <location>
        <position position="132"/>
    </location>
    <ligand>
        <name>Zn(2+)</name>
        <dbReference type="ChEBI" id="CHEBI:29105"/>
        <label>2</label>
    </ligand>
</feature>
<comment type="cofactor">
    <cofactor evidence="7">
        <name>Zn(2+)</name>
        <dbReference type="ChEBI" id="CHEBI:29105"/>
    </cofactor>
    <text evidence="7">Binds 2 Zn(2+) ions per subunit.</text>
</comment>
<dbReference type="PIRSF" id="PIRSF005457">
    <property type="entry name" value="Glx"/>
    <property type="match status" value="1"/>
</dbReference>
<dbReference type="InterPro" id="IPR036866">
    <property type="entry name" value="RibonucZ/Hydroxyglut_hydro"/>
</dbReference>
<protein>
    <recommendedName>
        <fullName evidence="7">Hydroxyacylglutathione hydrolase</fullName>
        <ecNumber evidence="7">3.1.2.6</ecNumber>
    </recommendedName>
    <alternativeName>
        <fullName evidence="7">Glyoxalase II</fullName>
        <shortName evidence="7">Glx II</shortName>
    </alternativeName>
</protein>
<dbReference type="EC" id="3.1.2.6" evidence="7"/>
<comment type="subunit">
    <text evidence="7">Monomer.</text>
</comment>
<dbReference type="PANTHER" id="PTHR43705:SF1">
    <property type="entry name" value="HYDROXYACYLGLUTATHIONE HYDROLASE GLOB"/>
    <property type="match status" value="1"/>
</dbReference>
<feature type="binding site" evidence="7">
    <location>
        <position position="170"/>
    </location>
    <ligand>
        <name>Zn(2+)</name>
        <dbReference type="ChEBI" id="CHEBI:29105"/>
        <label>2</label>
    </ligand>
</feature>
<dbReference type="Pfam" id="PF00753">
    <property type="entry name" value="Lactamase_B"/>
    <property type="match status" value="1"/>
</dbReference>
<organism evidence="9 10">
    <name type="scientific">Candidatus Phycosocius spiralis</name>
    <dbReference type="NCBI Taxonomy" id="2815099"/>
    <lineage>
        <taxon>Bacteria</taxon>
        <taxon>Pseudomonadati</taxon>
        <taxon>Pseudomonadota</taxon>
        <taxon>Alphaproteobacteria</taxon>
        <taxon>Caulobacterales</taxon>
        <taxon>Caulobacterales incertae sedis</taxon>
        <taxon>Candidatus Phycosocius</taxon>
    </lineage>
</organism>
<dbReference type="GO" id="GO:0016787">
    <property type="term" value="F:hydrolase activity"/>
    <property type="evidence" value="ECO:0007669"/>
    <property type="project" value="UniProtKB-KW"/>
</dbReference>
<dbReference type="PANTHER" id="PTHR43705">
    <property type="entry name" value="HYDROXYACYLGLUTATHIONE HYDROLASE"/>
    <property type="match status" value="1"/>
</dbReference>
<name>A0ABQ4PVG2_9PROT</name>
<dbReference type="SMART" id="SM00849">
    <property type="entry name" value="Lactamase_B"/>
    <property type="match status" value="1"/>
</dbReference>
<comment type="caution">
    <text evidence="9">The sequence shown here is derived from an EMBL/GenBank/DDBJ whole genome shotgun (WGS) entry which is preliminary data.</text>
</comment>
<evidence type="ECO:0000313" key="10">
    <source>
        <dbReference type="Proteomes" id="UP001161064"/>
    </source>
</evidence>
<comment type="pathway">
    <text evidence="2 7">Secondary metabolite metabolism; methylglyoxal degradation; (R)-lactate from methylglyoxal: step 2/2.</text>
</comment>
<feature type="binding site" evidence="7">
    <location>
        <position position="57"/>
    </location>
    <ligand>
        <name>Zn(2+)</name>
        <dbReference type="ChEBI" id="CHEBI:29105"/>
        <label>1</label>
    </ligand>
</feature>
<dbReference type="Pfam" id="PF16123">
    <property type="entry name" value="HAGH_C"/>
    <property type="match status" value="1"/>
</dbReference>
<keyword evidence="6 7" id="KW-0862">Zinc</keyword>
<comment type="function">
    <text evidence="7">Thiolesterase that catalyzes the hydrolysis of S-D-lactoyl-glutathione to form glutathione and D-lactic acid.</text>
</comment>
<dbReference type="HAMAP" id="MF_01374">
    <property type="entry name" value="Glyoxalase_2"/>
    <property type="match status" value="1"/>
</dbReference>
<feature type="binding site" evidence="7">
    <location>
        <position position="55"/>
    </location>
    <ligand>
        <name>Zn(2+)</name>
        <dbReference type="ChEBI" id="CHEBI:29105"/>
        <label>1</label>
    </ligand>
</feature>
<feature type="domain" description="Metallo-beta-lactamase" evidence="8">
    <location>
        <begin position="12"/>
        <end position="170"/>
    </location>
</feature>
<gene>
    <name evidence="7 9" type="primary">gloB</name>
    <name evidence="9" type="ORF">PsB1_1126</name>
</gene>
<evidence type="ECO:0000256" key="4">
    <source>
        <dbReference type="ARBA" id="ARBA00022723"/>
    </source>
</evidence>
<dbReference type="EMBL" id="BPFZ01000005">
    <property type="protein sequence ID" value="GIU66972.1"/>
    <property type="molecule type" value="Genomic_DNA"/>
</dbReference>
<reference evidence="9" key="2">
    <citation type="journal article" date="2023" name="ISME Commun">
        <title>Characterization of a bloom-associated alphaproteobacterial lineage, 'Candidatus Phycosocius': insights into freshwater algal-bacterial interactions.</title>
        <authorList>
            <person name="Tanabe Y."/>
            <person name="Yamaguchi H."/>
            <person name="Yoshida M."/>
            <person name="Kai A."/>
            <person name="Okazaki Y."/>
        </authorList>
    </citation>
    <scope>NUCLEOTIDE SEQUENCE</scope>
    <source>
        <strain evidence="9">BOTRYCO-1</strain>
    </source>
</reference>
<dbReference type="InterPro" id="IPR032282">
    <property type="entry name" value="HAGH_C"/>
</dbReference>
<evidence type="ECO:0000313" key="9">
    <source>
        <dbReference type="EMBL" id="GIU66972.1"/>
    </source>
</evidence>
<feature type="binding site" evidence="7">
    <location>
        <position position="132"/>
    </location>
    <ligand>
        <name>Zn(2+)</name>
        <dbReference type="ChEBI" id="CHEBI:29105"/>
        <label>1</label>
    </ligand>
</feature>
<dbReference type="SUPFAM" id="SSF56281">
    <property type="entry name" value="Metallo-hydrolase/oxidoreductase"/>
    <property type="match status" value="1"/>
</dbReference>
<evidence type="ECO:0000256" key="1">
    <source>
        <dbReference type="ARBA" id="ARBA00001623"/>
    </source>
</evidence>
<feature type="binding site" evidence="7">
    <location>
        <position position="60"/>
    </location>
    <ligand>
        <name>Zn(2+)</name>
        <dbReference type="ChEBI" id="CHEBI:29105"/>
        <label>2</label>
    </ligand>
</feature>
<feature type="binding site" evidence="7">
    <location>
        <position position="113"/>
    </location>
    <ligand>
        <name>Zn(2+)</name>
        <dbReference type="ChEBI" id="CHEBI:29105"/>
        <label>1</label>
    </ligand>
</feature>
<evidence type="ECO:0000256" key="7">
    <source>
        <dbReference type="HAMAP-Rule" id="MF_01374"/>
    </source>
</evidence>
<keyword evidence="4 7" id="KW-0479">Metal-binding</keyword>
<proteinExistence type="inferred from homology"/>
<keyword evidence="10" id="KW-1185">Reference proteome</keyword>
<sequence length="255" mass="27477">MLIIHMFACLSDNYGFLIQDQATGKVAAIDTPDAEQIMTEAKTLGWSIDQIWNTHWHPDHAGGNQAIETATGAIALGPSEVSAKISPLSHIVEPGDSVTLGESRARVIDVGGHTLGHIAYYFEADAVVFVGDAMFALGCGRLFEGSASQAWDSLMRLMALPDETMVYCAHEYTAANARFSATLEMDNPALTNRLAEIAALRAKNLPTIPTTIGLERATNPFVRANLASLRQAVGASPHAPAYEVFGQIRLLKDHF</sequence>
<evidence type="ECO:0000259" key="8">
    <source>
        <dbReference type="SMART" id="SM00849"/>
    </source>
</evidence>
<keyword evidence="5 7" id="KW-0378">Hydrolase</keyword>